<dbReference type="GeneID" id="63848108"/>
<evidence type="ECO:0000256" key="3">
    <source>
        <dbReference type="SAM" id="MobiDB-lite"/>
    </source>
</evidence>
<dbReference type="InterPro" id="IPR050745">
    <property type="entry name" value="Multifunctional_regulatory"/>
</dbReference>
<dbReference type="AlphaFoldDB" id="A0A9P4LA19"/>
<evidence type="ECO:0000259" key="4">
    <source>
        <dbReference type="Pfam" id="PF14420"/>
    </source>
</evidence>
<feature type="domain" description="Clr5" evidence="4">
    <location>
        <begin position="1"/>
        <end position="53"/>
    </location>
</feature>
<dbReference type="SUPFAM" id="SSF48403">
    <property type="entry name" value="Ankyrin repeat"/>
    <property type="match status" value="1"/>
</dbReference>
<dbReference type="SMART" id="SM00248">
    <property type="entry name" value="ANK"/>
    <property type="match status" value="5"/>
</dbReference>
<feature type="compositionally biased region" description="Basic and acidic residues" evidence="3">
    <location>
        <begin position="60"/>
        <end position="82"/>
    </location>
</feature>
<dbReference type="OrthoDB" id="194358at2759"/>
<sequence length="829" mass="92015">MTKDWNAVQEEIKELSFNQKKSLEEVKELMERKYKFRASTRAYRMKLKEWGFMRHKPRKITKDSNEVRERSRSSHGESDVPNRESSATVDPTSIDTIPSTVCEKPQRWQIVENADTDAEPTFMSLLGRARDLQPSFDPWSEARTRASGIVLDMLSAILDKDSEKLEKLIVENVNHVNDPIGLPFDSPNSRFFGHPALSQMVILQHSDQKLLDIACGMPCGPIIWVLLSHGATGSKHPLGTDLALHNAIKNGRPYTVQALLVPGRSNVNGVPGTSWKPLLQAVFWNVPEVVRILLTRGADIEDAGPSPMSTGSHTALQLCLEYRATNYLNQTAKERCHQILKMLLDAGANTHVALVEGATQSPFEVFIRPWQGVPYWTMGLTETELDCFRIFVSKGANSQAQFDGYPCRSLSSTTFEHQVIWHSTPSIARLLIDSFAICPHSNGSSLLHELLGSCSEAKRHPVDTLRDLEVLLQKGVDPNLADINGATPLEKCIKQCPAVDLVARLQMLLERGADPESKGYSGVQPYVSAARTFEQPLLSEVMEALVLKIRGRYIRHVDGVPHTWANGIFPISETQSYEQVMSCTRKTGDFMLNMQSMIPGDAQQVFQRAYFTVVSKHFLDTMTRVAKMKMLNTNEKNEIVWVISMRKVVDCPEYKFDQELVVALLDPQPFPSMALDMSAEATRASTLPQESTSSTIASPASSLTITGNATSPQVHTLFQFNSNSSATSDQAISTSKSPVEATSLVDDYFIPSTTQIRWHDPCAQPKPGDLNKAAAAVLEFSCSVCGAATLLTKNELEKHGVEHAHSESCTEVGCTRRFCAAKRINEVLL</sequence>
<reference evidence="5" key="1">
    <citation type="submission" date="2020-01" db="EMBL/GenBank/DDBJ databases">
        <authorList>
            <consortium name="DOE Joint Genome Institute"/>
            <person name="Haridas S."/>
            <person name="Albert R."/>
            <person name="Binder M."/>
            <person name="Bloem J."/>
            <person name="Labutti K."/>
            <person name="Salamov A."/>
            <person name="Andreopoulos B."/>
            <person name="Baker S.E."/>
            <person name="Barry K."/>
            <person name="Bills G."/>
            <person name="Bluhm B.H."/>
            <person name="Cannon C."/>
            <person name="Castanera R."/>
            <person name="Culley D.E."/>
            <person name="Daum C."/>
            <person name="Ezra D."/>
            <person name="Gonzalez J.B."/>
            <person name="Henrissat B."/>
            <person name="Kuo A."/>
            <person name="Liang C."/>
            <person name="Lipzen A."/>
            <person name="Lutzoni F."/>
            <person name="Magnuson J."/>
            <person name="Mondo S."/>
            <person name="Nolan M."/>
            <person name="Ohm R."/>
            <person name="Pangilinan J."/>
            <person name="Park H.-J."/>
            <person name="Ramirez L."/>
            <person name="Alfaro M."/>
            <person name="Sun H."/>
            <person name="Tritt A."/>
            <person name="Yoshinaga Y."/>
            <person name="Zwiers L.-H."/>
            <person name="Turgeon B.G."/>
            <person name="Goodwin S.B."/>
            <person name="Spatafora J.W."/>
            <person name="Crous P.W."/>
            <person name="Grigoriev I.V."/>
        </authorList>
    </citation>
    <scope>NUCLEOTIDE SEQUENCE</scope>
    <source>
        <strain evidence="5">CBS 394.84</strain>
    </source>
</reference>
<keyword evidence="6" id="KW-1185">Reference proteome</keyword>
<evidence type="ECO:0000256" key="1">
    <source>
        <dbReference type="ARBA" id="ARBA00022737"/>
    </source>
</evidence>
<dbReference type="RefSeq" id="XP_040790188.1">
    <property type="nucleotide sequence ID" value="XM_040930856.1"/>
</dbReference>
<comment type="caution">
    <text evidence="5">The sequence shown here is derived from an EMBL/GenBank/DDBJ whole genome shotgun (WGS) entry which is preliminary data.</text>
</comment>
<dbReference type="Pfam" id="PF14420">
    <property type="entry name" value="Clr5"/>
    <property type="match status" value="1"/>
</dbReference>
<keyword evidence="1" id="KW-0677">Repeat</keyword>
<name>A0A9P4LA19_9PLEO</name>
<protein>
    <submittedName>
        <fullName evidence="5">Ankyrin</fullName>
    </submittedName>
</protein>
<evidence type="ECO:0000313" key="5">
    <source>
        <dbReference type="EMBL" id="KAF1847625.1"/>
    </source>
</evidence>
<dbReference type="PANTHER" id="PTHR24189">
    <property type="entry name" value="MYOTROPHIN"/>
    <property type="match status" value="1"/>
</dbReference>
<proteinExistence type="predicted"/>
<feature type="compositionally biased region" description="Polar residues" evidence="3">
    <location>
        <begin position="83"/>
        <end position="98"/>
    </location>
</feature>
<evidence type="ECO:0000313" key="6">
    <source>
        <dbReference type="Proteomes" id="UP000800039"/>
    </source>
</evidence>
<keyword evidence="2" id="KW-0040">ANK repeat</keyword>
<dbReference type="InterPro" id="IPR002110">
    <property type="entry name" value="Ankyrin_rpt"/>
</dbReference>
<dbReference type="Proteomes" id="UP000800039">
    <property type="component" value="Unassembled WGS sequence"/>
</dbReference>
<accession>A0A9P4LA19</accession>
<dbReference type="PANTHER" id="PTHR24189:SF50">
    <property type="entry name" value="ANKYRIN REPEAT AND SOCS BOX PROTEIN 2"/>
    <property type="match status" value="1"/>
</dbReference>
<organism evidence="5 6">
    <name type="scientific">Cucurbitaria berberidis CBS 394.84</name>
    <dbReference type="NCBI Taxonomy" id="1168544"/>
    <lineage>
        <taxon>Eukaryota</taxon>
        <taxon>Fungi</taxon>
        <taxon>Dikarya</taxon>
        <taxon>Ascomycota</taxon>
        <taxon>Pezizomycotina</taxon>
        <taxon>Dothideomycetes</taxon>
        <taxon>Pleosporomycetidae</taxon>
        <taxon>Pleosporales</taxon>
        <taxon>Pleosporineae</taxon>
        <taxon>Cucurbitariaceae</taxon>
        <taxon>Cucurbitaria</taxon>
    </lineage>
</organism>
<feature type="region of interest" description="Disordered" evidence="3">
    <location>
        <begin position="60"/>
        <end position="98"/>
    </location>
</feature>
<dbReference type="InterPro" id="IPR036770">
    <property type="entry name" value="Ankyrin_rpt-contain_sf"/>
</dbReference>
<dbReference type="InterPro" id="IPR025676">
    <property type="entry name" value="Clr5_dom"/>
</dbReference>
<dbReference type="EMBL" id="ML976615">
    <property type="protein sequence ID" value="KAF1847625.1"/>
    <property type="molecule type" value="Genomic_DNA"/>
</dbReference>
<dbReference type="Gene3D" id="1.25.40.20">
    <property type="entry name" value="Ankyrin repeat-containing domain"/>
    <property type="match status" value="2"/>
</dbReference>
<evidence type="ECO:0000256" key="2">
    <source>
        <dbReference type="ARBA" id="ARBA00023043"/>
    </source>
</evidence>
<gene>
    <name evidence="5" type="ORF">K460DRAFT_332821</name>
</gene>